<dbReference type="RefSeq" id="WP_087412309.1">
    <property type="nucleotide sequence ID" value="NZ_JADMRA010000035.1"/>
</dbReference>
<evidence type="ECO:0000313" key="2">
    <source>
        <dbReference type="Proteomes" id="UP000196587"/>
    </source>
</evidence>
<name>A0A1Y4JS73_9BACE</name>
<reference evidence="2" key="1">
    <citation type="submission" date="2017-04" db="EMBL/GenBank/DDBJ databases">
        <title>Function of individual gut microbiota members based on whole genome sequencing of pure cultures obtained from chicken caecum.</title>
        <authorList>
            <person name="Medvecky M."/>
            <person name="Cejkova D."/>
            <person name="Polansky O."/>
            <person name="Karasova D."/>
            <person name="Kubasova T."/>
            <person name="Cizek A."/>
            <person name="Rychlik I."/>
        </authorList>
    </citation>
    <scope>NUCLEOTIDE SEQUENCE [LARGE SCALE GENOMIC DNA]</scope>
    <source>
        <strain evidence="2">An189</strain>
    </source>
</reference>
<dbReference type="Proteomes" id="UP000196587">
    <property type="component" value="Unassembled WGS sequence"/>
</dbReference>
<dbReference type="AlphaFoldDB" id="A0A1Y4JS73"/>
<dbReference type="EMBL" id="NFKE01000003">
    <property type="protein sequence ID" value="OUP35343.1"/>
    <property type="molecule type" value="Genomic_DNA"/>
</dbReference>
<comment type="caution">
    <text evidence="1">The sequence shown here is derived from an EMBL/GenBank/DDBJ whole genome shotgun (WGS) entry which is preliminary data.</text>
</comment>
<evidence type="ECO:0008006" key="3">
    <source>
        <dbReference type="Google" id="ProtNLM"/>
    </source>
</evidence>
<evidence type="ECO:0000313" key="1">
    <source>
        <dbReference type="EMBL" id="OUP35343.1"/>
    </source>
</evidence>
<organism evidence="1 2">
    <name type="scientific">Bacteroides clarus</name>
    <dbReference type="NCBI Taxonomy" id="626929"/>
    <lineage>
        <taxon>Bacteria</taxon>
        <taxon>Pseudomonadati</taxon>
        <taxon>Bacteroidota</taxon>
        <taxon>Bacteroidia</taxon>
        <taxon>Bacteroidales</taxon>
        <taxon>Bacteroidaceae</taxon>
        <taxon>Bacteroides</taxon>
    </lineage>
</organism>
<gene>
    <name evidence="1" type="ORF">B5F24_05060</name>
</gene>
<sequence length="66" mass="7728">MNKDRVLTMAKSTLKLANIIRYEDGHEIIDISLLRTIPDGELMRYRNVGKATIEKIQEIRKSLDWL</sequence>
<protein>
    <recommendedName>
        <fullName evidence="3">RNA polymerase alpha subunit C-terminal domain-containing protein</fullName>
    </recommendedName>
</protein>
<proteinExistence type="predicted"/>
<accession>A0A1Y4JS73</accession>